<evidence type="ECO:0000313" key="1">
    <source>
        <dbReference type="Proteomes" id="UP000887574"/>
    </source>
</evidence>
<protein>
    <submittedName>
        <fullName evidence="2">Uncharacterized protein</fullName>
    </submittedName>
</protein>
<dbReference type="AlphaFoldDB" id="A0A915EVD1"/>
<keyword evidence="1" id="KW-1185">Reference proteome</keyword>
<dbReference type="WBParaSite" id="jg940">
    <property type="protein sequence ID" value="jg940"/>
    <property type="gene ID" value="jg940"/>
</dbReference>
<evidence type="ECO:0000313" key="2">
    <source>
        <dbReference type="WBParaSite" id="jg940"/>
    </source>
</evidence>
<sequence>MIRRATYMFACRKVLTSIQAELDAGTLEKPSTSRVRCDRRIVQEFHVNEPDFLEIRDAAMKPMVKWMLRNKAYSRKRNPYLSRIGRLMGINMQEFREVQAEDDLDDEEIQLDVV</sequence>
<reference evidence="2" key="1">
    <citation type="submission" date="2022-11" db="UniProtKB">
        <authorList>
            <consortium name="WormBaseParasite"/>
        </authorList>
    </citation>
    <scope>IDENTIFICATION</scope>
</reference>
<proteinExistence type="predicted"/>
<organism evidence="1 2">
    <name type="scientific">Ditylenchus dipsaci</name>
    <dbReference type="NCBI Taxonomy" id="166011"/>
    <lineage>
        <taxon>Eukaryota</taxon>
        <taxon>Metazoa</taxon>
        <taxon>Ecdysozoa</taxon>
        <taxon>Nematoda</taxon>
        <taxon>Chromadorea</taxon>
        <taxon>Rhabditida</taxon>
        <taxon>Tylenchina</taxon>
        <taxon>Tylenchomorpha</taxon>
        <taxon>Sphaerularioidea</taxon>
        <taxon>Anguinidae</taxon>
        <taxon>Anguininae</taxon>
        <taxon>Ditylenchus</taxon>
    </lineage>
</organism>
<name>A0A915EVD1_9BILA</name>
<accession>A0A915EVD1</accession>
<dbReference type="Proteomes" id="UP000887574">
    <property type="component" value="Unplaced"/>
</dbReference>